<proteinExistence type="predicted"/>
<organism evidence="1 2">
    <name type="scientific">Armillaria novae-zelandiae</name>
    <dbReference type="NCBI Taxonomy" id="153914"/>
    <lineage>
        <taxon>Eukaryota</taxon>
        <taxon>Fungi</taxon>
        <taxon>Dikarya</taxon>
        <taxon>Basidiomycota</taxon>
        <taxon>Agaricomycotina</taxon>
        <taxon>Agaricomycetes</taxon>
        <taxon>Agaricomycetidae</taxon>
        <taxon>Agaricales</taxon>
        <taxon>Marasmiineae</taxon>
        <taxon>Physalacriaceae</taxon>
        <taxon>Armillaria</taxon>
    </lineage>
</organism>
<accession>A0AA39NHD4</accession>
<dbReference type="AlphaFoldDB" id="A0AA39NHD4"/>
<reference evidence="1" key="1">
    <citation type="submission" date="2023-06" db="EMBL/GenBank/DDBJ databases">
        <authorList>
            <consortium name="Lawrence Berkeley National Laboratory"/>
            <person name="Ahrendt S."/>
            <person name="Sahu N."/>
            <person name="Indic B."/>
            <person name="Wong-Bajracharya J."/>
            <person name="Merenyi Z."/>
            <person name="Ke H.-M."/>
            <person name="Monk M."/>
            <person name="Kocsube S."/>
            <person name="Drula E."/>
            <person name="Lipzen A."/>
            <person name="Balint B."/>
            <person name="Henrissat B."/>
            <person name="Andreopoulos B."/>
            <person name="Martin F.M."/>
            <person name="Harder C.B."/>
            <person name="Rigling D."/>
            <person name="Ford K.L."/>
            <person name="Foster G.D."/>
            <person name="Pangilinan J."/>
            <person name="Papanicolaou A."/>
            <person name="Barry K."/>
            <person name="LaButti K."/>
            <person name="Viragh M."/>
            <person name="Koriabine M."/>
            <person name="Yan M."/>
            <person name="Riley R."/>
            <person name="Champramary S."/>
            <person name="Plett K.L."/>
            <person name="Tsai I.J."/>
            <person name="Slot J."/>
            <person name="Sipos G."/>
            <person name="Plett J."/>
            <person name="Nagy L.G."/>
            <person name="Grigoriev I.V."/>
        </authorList>
    </citation>
    <scope>NUCLEOTIDE SEQUENCE</scope>
    <source>
        <strain evidence="1">ICMP 16352</strain>
    </source>
</reference>
<dbReference type="Proteomes" id="UP001175227">
    <property type="component" value="Unassembled WGS sequence"/>
</dbReference>
<sequence>MPDAVIIVHAPWPRLKDSRDQIWAEESVPWELYLWRLNKFESSNWMCGINCDEGFDATSAPKKRSWATVGVEYIQWVGCKQRLGSVHRTIKHDTLPQQVQKDIVGAFGSESSLSFHDKRPSAPAPAYSLLNDCGRAGTPGGAYLYLVVQKGKITRHSGTQALHPRNNMGTRQVVMSNALLTLAAYIGKIEKVVGGKSGVKKAWFGRLVITPPVHIASSRLDWK</sequence>
<protein>
    <submittedName>
        <fullName evidence="1">Uncharacterized protein</fullName>
    </submittedName>
</protein>
<comment type="caution">
    <text evidence="1">The sequence shown here is derived from an EMBL/GenBank/DDBJ whole genome shotgun (WGS) entry which is preliminary data.</text>
</comment>
<dbReference type="EMBL" id="JAUEPR010000095">
    <property type="protein sequence ID" value="KAK0465666.1"/>
    <property type="molecule type" value="Genomic_DNA"/>
</dbReference>
<evidence type="ECO:0000313" key="1">
    <source>
        <dbReference type="EMBL" id="KAK0465666.1"/>
    </source>
</evidence>
<gene>
    <name evidence="1" type="ORF">IW261DRAFT_1427248</name>
</gene>
<evidence type="ECO:0000313" key="2">
    <source>
        <dbReference type="Proteomes" id="UP001175227"/>
    </source>
</evidence>
<name>A0AA39NHD4_9AGAR</name>
<keyword evidence="2" id="KW-1185">Reference proteome</keyword>